<evidence type="ECO:0000313" key="2">
    <source>
        <dbReference type="Proteomes" id="UP001517367"/>
    </source>
</evidence>
<keyword evidence="2" id="KW-1185">Reference proteome</keyword>
<dbReference type="EMBL" id="SRMP02000049">
    <property type="protein sequence ID" value="MFN0293392.1"/>
    <property type="molecule type" value="Genomic_DNA"/>
</dbReference>
<evidence type="ECO:0000313" key="1">
    <source>
        <dbReference type="EMBL" id="MFN0293392.1"/>
    </source>
</evidence>
<name>A0ABW9JLX7_9SPHI</name>
<organism evidence="1 2">
    <name type="scientific">Pedobacter helvus</name>
    <dbReference type="NCBI Taxonomy" id="2563444"/>
    <lineage>
        <taxon>Bacteria</taxon>
        <taxon>Pseudomonadati</taxon>
        <taxon>Bacteroidota</taxon>
        <taxon>Sphingobacteriia</taxon>
        <taxon>Sphingobacteriales</taxon>
        <taxon>Sphingobacteriaceae</taxon>
        <taxon>Pedobacter</taxon>
    </lineage>
</organism>
<accession>A0ABW9JLX7</accession>
<gene>
    <name evidence="1" type="ORF">E5L68_018550</name>
</gene>
<reference evidence="1 2" key="1">
    <citation type="submission" date="2024-12" db="EMBL/GenBank/DDBJ databases">
        <authorList>
            <person name="Hu S."/>
        </authorList>
    </citation>
    <scope>NUCLEOTIDE SEQUENCE [LARGE SCALE GENOMIC DNA]</scope>
    <source>
        <strain evidence="1 2">P-25</strain>
    </source>
</reference>
<dbReference type="Proteomes" id="UP001517367">
    <property type="component" value="Unassembled WGS sequence"/>
</dbReference>
<dbReference type="InterPro" id="IPR036188">
    <property type="entry name" value="FAD/NAD-bd_sf"/>
</dbReference>
<proteinExistence type="predicted"/>
<dbReference type="SUPFAM" id="SSF51905">
    <property type="entry name" value="FAD/NAD(P)-binding domain"/>
    <property type="match status" value="1"/>
</dbReference>
<comment type="caution">
    <text evidence="1">The sequence shown here is derived from an EMBL/GenBank/DDBJ whole genome shotgun (WGS) entry which is preliminary data.</text>
</comment>
<sequence>MGSDHVNHFDIIVAGAGISGYSLLYQAMKAGIWADKQVLFIDKSFGNRPNKMISFWADSATPFRDNSVANWKKMVFYSHDGKKMPLDVGGYEYFSIDSKRLFETYHGYLSEFPNLCFLEAEVFASQYLGQVCTVKTNRGDFTSTYVFSSLFERPDVTGQYQYFLQHFKGVQIQVNEPLHSPDEAVIMDYRTGQQHGATFFYCLPLSSHQLFVEYTLFSKSLLEEQQYDDAIEKYITSVLGITNYVVLEEEKGVIPMTDYPFIRHRGNITYLGTAGGDTRGSTGYTFTNVQRTIGSIINAFQKSGTPFFETEHIGAKEKLYDATLLAVLNEGNYQGHEVFTDLFRGTKAERIFRFLDSDSPLSNDLKIMLSLRKWPFAKHFIKALLRK</sequence>
<dbReference type="Pfam" id="PF05834">
    <property type="entry name" value="Lycopene_cycl"/>
    <property type="match status" value="1"/>
</dbReference>
<dbReference type="RefSeq" id="WP_138729058.1">
    <property type="nucleotide sequence ID" value="NZ_SRMP02000049.1"/>
</dbReference>
<protein>
    <submittedName>
        <fullName evidence="1">Lycopene cyclase family protein</fullName>
    </submittedName>
</protein>